<evidence type="ECO:0000313" key="13">
    <source>
        <dbReference type="EMBL" id="NXI70104.1"/>
    </source>
</evidence>
<feature type="domain" description="SRCR" evidence="12">
    <location>
        <begin position="219"/>
        <end position="319"/>
    </location>
</feature>
<feature type="disulfide bond" evidence="11">
    <location>
        <begin position="1253"/>
        <end position="1263"/>
    </location>
</feature>
<feature type="disulfide bond" evidence="11">
    <location>
        <begin position="999"/>
        <end position="1063"/>
    </location>
</feature>
<evidence type="ECO:0000256" key="8">
    <source>
        <dbReference type="ARBA" id="ARBA00058074"/>
    </source>
</evidence>
<gene>
    <name evidence="13" type="primary">Dmbt1_1</name>
    <name evidence="13" type="ORF">ANSSEM_R07547</name>
</gene>
<sequence>PAQVRLVNGPDSCTGRLEVFYNGTWGTVCDDHWDLAGARVVCRQLGCGMGLSAVGGARYGRGEDPIWLDNVQCTGTEAALSECRARPWGVHNCGHGEDVSVVCSGAPTPGLTHARLVDGPGPCSGRVEVFHDSKWGTVCDDRWNLTDAEVVCREVGCGLALSAPVDATFGKGAGPIWMDDVACSGTETALSLCQARPWGSHDCKHEEDAGVECSEPTQIRLVNGSSRCSGRVEVHHNQRWGTVCDDGWDLSDAEVVCRHLGCGMAVSAPGKALFGQGHDPIWLDQVNCTGTEGAITECSLEPWGDHNCNHNEDASVVCSDPIVVRLVNGPSHCAGRVEVLEQQQWGTVCDNDWDLNDAEVVCWQLGCGAAVAAPGLAHFGQGQGPIWLSEVNCTGTEAALSKCRTRPKGVHACHHGEDAGVVCSDPTEVRLVNGSNRCSGRVEVLHNQRWGSVCDDSWDLADAEVVCHQLGCGTAIWAPPAARFGLGYDPIWLDDVNCTGSEAALSECRAKPWGDNNCNHKEDASVVCAGPTNLRLVNGSSRCSGRVEVLHNQQWGTVCDDSWDLSDAEVVCRQLGCGTAMSAPGSAHFGRGSNHIWLEDVECTGTEATLSECRSRMGELRYCNHGKDAGVVCSDPVALRLVNGSSSCAGRVEVLHKQLWGTVCDDNWDMEDAAVVCRQLGCGMVLSAHGKAWFGRGHYAIWLDDVNCTGREDSLSECLARPFGEHNCDHGDDAGVVCSASHHLDSSTGSTELRLANGPNRCAGRVELLYDHQWGTVCDDDWSFTDAKVVCRQLGCGMAVSAHSSAYFGQGTGPIWLDNVQCSGTEAALSECQARPWGVNNCDHGEDAGVVCAEGTAVETPAQLRLENGPSRCAGRVEVLHNHQWGTVCDDGWTLSEAMVVCRQLNCGTAVSAPVLAHFGPGSGRVWLDNVNCTGAEATLSECQARPWGSNDCDHGEDAGVVCSDTNTSGHRLLRLVNGSNSCIGRVEVLHDQKWGTVCDDTWDIHDAAVVCRELGCGTAMTAPGSAHFGQGSDPIWLDSVHCVGTESTLEECGLNNWGEHNCGHTEDAGVVCSELGQLQLVNGPNRCVGRVEVLHNHMWGTVCDDGWDLADATVVCRQLGCGTALLATRGAHYGRGQDPIWLDEVNCTGTEATIFDCKASEWGVNNCYHGEDAGVVCSEGDQVRLVNYGSRCAGRVEIFHNKQWGTVCDDSWDLLDANVVCRQLGCGRALSAPRWAQFGQGAGVIWLDETNCTGFEHALSACWARPWGINNCYHGEDAGVVCAGSAVSSFAPVRLVDGPGRCAGRVEVFHHEQWGTVCDDSWEFPDAAVVCRQLDCGVVISAPRRAYFGQGQGPIWLDDVNCTGTEAALSECKLKGWGVHGCDHNEDASVVCSGSGISRITTLRLVGGLNKCTGRVEVFYNNEWGTVCDDSWDMSDATVVCRQLGCGMALSAPGLAQFGWGFSRIWLDEVSCTGEESNISQCKANTWGVHNCHHGEDAGVVCSGNSSSSDLRLVNGPSRCSGRVEVLHNGEWGTVCDDGWDLNDAKVVCRQLGCGAVLSASGRARFGQGTGHIWLDDVSCAGTEDTLTHCRASPWGQNNCNHREDASVVCSEMDTPKSSILRLVKGPNNCTGRVEVFHNGEWGTVCDDGWDLRAANVVCRQLGCGQAESAPRGAHFGQGTGHIWLDDVSCAGTEDNLADCRASPWGQNNCNHREDASVVCSGAHFLSTVKVWLVDGPHLCSGRVEVFQNQRWGTMCDNGWDMNDAAVVCRQLGCSLALSAPGQAYFGQGSDPTWLNGVACAGTENVFSECLVKPFGIIRCSHLDDAGVVCSMLSNAGTANKSTIRLVDGPHRCAGRVEVFHNQQWGTVCDDGWDMNDATVVCQQLGCGAAVSATAQASFGRGVDPIWLDRVACTGRENALTECRARPWGINGCTHEEDAGVVCSGDA</sequence>
<feature type="disulfide bond" evidence="11">
    <location>
        <begin position="1660"/>
        <end position="1721"/>
    </location>
</feature>
<feature type="disulfide bond" evidence="11">
    <location>
        <begin position="1442"/>
        <end position="1503"/>
    </location>
</feature>
<feature type="non-terminal residue" evidence="13">
    <location>
        <position position="1"/>
    </location>
</feature>
<keyword evidence="5 11" id="KW-1015">Disulfide bond</keyword>
<feature type="disulfide bond" evidence="11">
    <location>
        <begin position="1104"/>
        <end position="1168"/>
    </location>
</feature>
<feature type="disulfide bond" evidence="11">
    <location>
        <begin position="244"/>
        <end position="308"/>
    </location>
</feature>
<protein>
    <recommendedName>
        <fullName evidence="10">Soluble scavenger receptor cysteine-rich domain-containing protein SSC5D</fullName>
    </recommendedName>
</protein>
<evidence type="ECO:0000256" key="10">
    <source>
        <dbReference type="ARBA" id="ARBA00069168"/>
    </source>
</evidence>
<feature type="disulfide bond" evidence="11">
    <location>
        <begin position="454"/>
        <end position="518"/>
    </location>
</feature>
<feature type="disulfide bond" evidence="11">
    <location>
        <begin position="288"/>
        <end position="298"/>
    </location>
</feature>
<feature type="disulfide bond" evidence="11">
    <location>
        <begin position="1770"/>
        <end position="1831"/>
    </location>
</feature>
<feature type="disulfide bond" evidence="11">
    <location>
        <begin position="933"/>
        <end position="943"/>
    </location>
</feature>
<feature type="disulfide bond" evidence="11">
    <location>
        <begin position="1883"/>
        <end position="1944"/>
    </location>
</feature>
<keyword evidence="2" id="KW-0964">Secreted</keyword>
<feature type="disulfide bond" evidence="11">
    <location>
        <begin position="677"/>
        <end position="738"/>
    </location>
</feature>
<feature type="disulfide bond" evidence="11">
    <location>
        <begin position="1222"/>
        <end position="1283"/>
    </location>
</feature>
<feature type="disulfide bond" evidence="11">
    <location>
        <begin position="822"/>
        <end position="832"/>
    </location>
</feature>
<feature type="disulfide bond" evidence="11">
    <location>
        <begin position="257"/>
        <end position="318"/>
    </location>
</feature>
<keyword evidence="4" id="KW-0677">Repeat</keyword>
<dbReference type="Pfam" id="PF00530">
    <property type="entry name" value="SRCR"/>
    <property type="match status" value="18"/>
</dbReference>
<feature type="disulfide bond" evidence="11">
    <location>
        <begin position="1691"/>
        <end position="1701"/>
    </location>
</feature>
<feature type="domain" description="SRCR" evidence="12">
    <location>
        <begin position="639"/>
        <end position="739"/>
    </location>
</feature>
<feature type="disulfide bond" evidence="11">
    <location>
        <begin position="1550"/>
        <end position="1611"/>
    </location>
</feature>
<feature type="domain" description="SRCR" evidence="12">
    <location>
        <begin position="1294"/>
        <end position="1394"/>
    </location>
</feature>
<evidence type="ECO:0000256" key="9">
    <source>
        <dbReference type="ARBA" id="ARBA00064153"/>
    </source>
</evidence>
<feature type="disulfide bond" evidence="11">
    <location>
        <begin position="1870"/>
        <end position="1934"/>
    </location>
</feature>
<feature type="domain" description="SRCR" evidence="12">
    <location>
        <begin position="324"/>
        <end position="424"/>
    </location>
</feature>
<feature type="disulfide bond" evidence="11">
    <location>
        <begin position="29"/>
        <end position="93"/>
    </location>
</feature>
<feature type="disulfide bond" evidence="11">
    <location>
        <begin position="708"/>
        <end position="718"/>
    </location>
</feature>
<keyword evidence="6" id="KW-0675">Receptor</keyword>
<feature type="disulfide bond" evidence="11">
    <location>
        <begin position="1429"/>
        <end position="1493"/>
    </location>
</feature>
<dbReference type="GO" id="GO:0004252">
    <property type="term" value="F:serine-type endopeptidase activity"/>
    <property type="evidence" value="ECO:0007669"/>
    <property type="project" value="TreeGrafter"/>
</dbReference>
<dbReference type="GO" id="GO:0005615">
    <property type="term" value="C:extracellular space"/>
    <property type="evidence" value="ECO:0007669"/>
    <property type="project" value="TreeGrafter"/>
</dbReference>
<dbReference type="FunFam" id="3.10.250.10:FF:000007">
    <property type="entry name" value="Soluble scavenger receptor cysteine-rich domain-containing protein SSC5D"/>
    <property type="match status" value="8"/>
</dbReference>
<dbReference type="SMART" id="SM00202">
    <property type="entry name" value="SR"/>
    <property type="match status" value="18"/>
</dbReference>
<dbReference type="EMBL" id="VXAA01004877">
    <property type="protein sequence ID" value="NXI70104.1"/>
    <property type="molecule type" value="Genomic_DNA"/>
</dbReference>
<feature type="disulfide bond" evidence="11">
    <location>
        <begin position="152"/>
        <end position="213"/>
    </location>
</feature>
<feature type="disulfide bond" evidence="11">
    <location>
        <begin position="362"/>
        <end position="423"/>
    </location>
</feature>
<feature type="domain" description="SRCR" evidence="12">
    <location>
        <begin position="534"/>
        <end position="634"/>
    </location>
</feature>
<evidence type="ECO:0000256" key="1">
    <source>
        <dbReference type="ARBA" id="ARBA00004613"/>
    </source>
</evidence>
<feature type="domain" description="SRCR" evidence="12">
    <location>
        <begin position="1732"/>
        <end position="1832"/>
    </location>
</feature>
<evidence type="ECO:0000256" key="5">
    <source>
        <dbReference type="ARBA" id="ARBA00023157"/>
    </source>
</evidence>
<feature type="disulfide bond" evidence="11">
    <location>
        <begin position="1209"/>
        <end position="1273"/>
    </location>
</feature>
<feature type="domain" description="SRCR" evidence="12">
    <location>
        <begin position="1079"/>
        <end position="1179"/>
    </location>
</feature>
<comment type="subunit">
    <text evidence="9">Interacts with LGALS1 and laminin.</text>
</comment>
<feature type="disulfide bond" evidence="11">
    <location>
        <begin position="73"/>
        <end position="83"/>
    </location>
</feature>
<feature type="disulfide bond" evidence="11">
    <location>
        <begin position="1801"/>
        <end position="1811"/>
    </location>
</feature>
<reference evidence="13 14" key="1">
    <citation type="submission" date="2019-09" db="EMBL/GenBank/DDBJ databases">
        <title>Bird 10,000 Genomes (B10K) Project - Family phase.</title>
        <authorList>
            <person name="Zhang G."/>
        </authorList>
    </citation>
    <scope>NUCLEOTIDE SEQUENCE [LARGE SCALE GENOMIC DNA]</scope>
    <source>
        <strain evidence="13">B10K-DU-001-57</strain>
        <tissue evidence="13">Muscle</tissue>
    </source>
</reference>
<feature type="disulfide bond" evidence="11">
    <location>
        <begin position="393"/>
        <end position="403"/>
    </location>
</feature>
<feature type="domain" description="SRCR" evidence="12">
    <location>
        <begin position="1512"/>
        <end position="1612"/>
    </location>
</feature>
<feature type="disulfide bond" evidence="11">
    <location>
        <begin position="1914"/>
        <end position="1924"/>
    </location>
</feature>
<dbReference type="FunFam" id="3.10.250.10:FF:000001">
    <property type="entry name" value="Lysyl oxidase 4 isoform X1"/>
    <property type="match status" value="4"/>
</dbReference>
<feature type="disulfide bond" evidence="11">
    <location>
        <begin position="889"/>
        <end position="953"/>
    </location>
</feature>
<feature type="disulfide bond" evidence="11">
    <location>
        <begin position="1647"/>
        <end position="1711"/>
    </location>
</feature>
<comment type="subcellular location">
    <subcellularLocation>
        <location evidence="1">Secreted</location>
    </subcellularLocation>
</comment>
<comment type="caution">
    <text evidence="13">The sequence shown here is derived from an EMBL/GenBank/DDBJ whole genome shotgun (WGS) entry which is preliminary data.</text>
</comment>
<evidence type="ECO:0000256" key="2">
    <source>
        <dbReference type="ARBA" id="ARBA00022525"/>
    </source>
</evidence>
<dbReference type="PANTHER" id="PTHR48071">
    <property type="entry name" value="SRCR DOMAIN-CONTAINING PROTEIN"/>
    <property type="match status" value="1"/>
</dbReference>
<evidence type="ECO:0000256" key="11">
    <source>
        <dbReference type="PROSITE-ProRule" id="PRU00196"/>
    </source>
</evidence>
<feature type="disulfide bond" evidence="11">
    <location>
        <begin position="902"/>
        <end position="963"/>
    </location>
</feature>
<feature type="disulfide bond" evidence="11">
    <location>
        <begin position="559"/>
        <end position="623"/>
    </location>
</feature>
<dbReference type="FunFam" id="3.10.250.10:FF:000003">
    <property type="entry name" value="Deleted in malignant brain tumors 1"/>
    <property type="match status" value="1"/>
</dbReference>
<feature type="disulfide bond" evidence="11">
    <location>
        <begin position="1332"/>
        <end position="1393"/>
    </location>
</feature>
<feature type="domain" description="SRCR" evidence="12">
    <location>
        <begin position="864"/>
        <end position="964"/>
    </location>
</feature>
<feature type="disulfide bond" evidence="11">
    <location>
        <begin position="1537"/>
        <end position="1601"/>
    </location>
</feature>
<name>A0A7K9VAJ3_ANSSE</name>
<feature type="domain" description="SRCR" evidence="12">
    <location>
        <begin position="1184"/>
        <end position="1284"/>
    </location>
</feature>
<feature type="disulfide bond" evidence="11">
    <location>
        <begin position="1319"/>
        <end position="1383"/>
    </location>
</feature>
<feature type="disulfide bond" evidence="11">
    <location>
        <begin position="1581"/>
        <end position="1591"/>
    </location>
</feature>
<feature type="domain" description="SRCR" evidence="12">
    <location>
        <begin position="114"/>
        <end position="214"/>
    </location>
</feature>
<comment type="function">
    <text evidence="8">Binds to extracellular matrix proteins. Binds to pathogen-associated molecular patterns (PAMPs) present on the cell walls of Gram-positive and Gram-negative bacteria and fungi, behaving as a pattern recognition receptor (PRR). Induces bacterial and fungal aggregation and subsequent inhibition of PAMP-induced cytokine release. Does not possess intrinsic bactericidal activity. May play a role in the innate defense and homeostasis of certain epithelial surfaces.</text>
</comment>
<feature type="disulfide bond" evidence="11">
    <location>
        <begin position="572"/>
        <end position="633"/>
    </location>
</feature>
<feature type="disulfide bond" evidence="11">
    <location>
        <begin position="349"/>
        <end position="413"/>
    </location>
</feature>
<dbReference type="InterPro" id="IPR001190">
    <property type="entry name" value="SRCR"/>
</dbReference>
<feature type="disulfide bond" evidence="11">
    <location>
        <begin position="603"/>
        <end position="613"/>
    </location>
</feature>
<evidence type="ECO:0000313" key="14">
    <source>
        <dbReference type="Proteomes" id="UP000567872"/>
    </source>
</evidence>
<keyword evidence="7" id="KW-0325">Glycoprotein</keyword>
<evidence type="ECO:0000256" key="3">
    <source>
        <dbReference type="ARBA" id="ARBA00022729"/>
    </source>
</evidence>
<feature type="disulfide bond" evidence="11">
    <location>
        <begin position="791"/>
        <end position="852"/>
    </location>
</feature>
<evidence type="ECO:0000256" key="6">
    <source>
        <dbReference type="ARBA" id="ARBA00023170"/>
    </source>
</evidence>
<feature type="disulfide bond" evidence="11">
    <location>
        <begin position="42"/>
        <end position="103"/>
    </location>
</feature>
<dbReference type="GO" id="GO:0031638">
    <property type="term" value="P:zymogen activation"/>
    <property type="evidence" value="ECO:0007669"/>
    <property type="project" value="TreeGrafter"/>
</dbReference>
<dbReference type="PANTHER" id="PTHR48071:SF15">
    <property type="entry name" value="SRCR DOMAIN-CONTAINING PROTEIN"/>
    <property type="match status" value="1"/>
</dbReference>
<feature type="disulfide bond" evidence="11">
    <location>
        <begin position="664"/>
        <end position="728"/>
    </location>
</feature>
<dbReference type="GO" id="GO:0005886">
    <property type="term" value="C:plasma membrane"/>
    <property type="evidence" value="ECO:0007669"/>
    <property type="project" value="TreeGrafter"/>
</dbReference>
<feature type="domain" description="SRCR" evidence="12">
    <location>
        <begin position="974"/>
        <end position="1074"/>
    </location>
</feature>
<feature type="disulfide bond" evidence="11">
    <location>
        <begin position="1148"/>
        <end position="1158"/>
    </location>
</feature>
<keyword evidence="3" id="KW-0732">Signal</keyword>
<feature type="non-terminal residue" evidence="13">
    <location>
        <position position="1948"/>
    </location>
</feature>
<evidence type="ECO:0000256" key="7">
    <source>
        <dbReference type="ARBA" id="ARBA00023180"/>
    </source>
</evidence>
<dbReference type="SUPFAM" id="SSF56487">
    <property type="entry name" value="SRCR-like"/>
    <property type="match status" value="18"/>
</dbReference>
<evidence type="ECO:0000259" key="12">
    <source>
        <dbReference type="PROSITE" id="PS50287"/>
    </source>
</evidence>
<organism evidence="13 14">
    <name type="scientific">Anseranas semipalmata</name>
    <name type="common">Magpie goose</name>
    <name type="synonym">Anas semipalmata</name>
    <dbReference type="NCBI Taxonomy" id="8851"/>
    <lineage>
        <taxon>Eukaryota</taxon>
        <taxon>Metazoa</taxon>
        <taxon>Chordata</taxon>
        <taxon>Craniata</taxon>
        <taxon>Vertebrata</taxon>
        <taxon>Euteleostomi</taxon>
        <taxon>Archelosauria</taxon>
        <taxon>Archosauria</taxon>
        <taxon>Dinosauria</taxon>
        <taxon>Saurischia</taxon>
        <taxon>Theropoda</taxon>
        <taxon>Coelurosauria</taxon>
        <taxon>Aves</taxon>
        <taxon>Neognathae</taxon>
        <taxon>Galloanserae</taxon>
        <taxon>Anseriformes</taxon>
        <taxon>Anseranatidae</taxon>
        <taxon>Anseranas</taxon>
    </lineage>
</organism>
<feature type="disulfide bond" evidence="11">
    <location>
        <begin position="498"/>
        <end position="508"/>
    </location>
</feature>
<feature type="disulfide bond" evidence="11">
    <location>
        <begin position="139"/>
        <end position="203"/>
    </location>
</feature>
<proteinExistence type="predicted"/>
<feature type="domain" description="SRCR" evidence="12">
    <location>
        <begin position="4"/>
        <end position="104"/>
    </location>
</feature>
<accession>A0A7K9VAJ3</accession>
<feature type="domain" description="SRCR" evidence="12">
    <location>
        <begin position="753"/>
        <end position="853"/>
    </location>
</feature>
<dbReference type="Gene3D" id="3.10.250.10">
    <property type="entry name" value="SRCR-like domain"/>
    <property type="match status" value="18"/>
</dbReference>
<feature type="disulfide bond" evidence="11">
    <location>
        <begin position="778"/>
        <end position="842"/>
    </location>
</feature>
<feature type="disulfide bond" evidence="11">
    <location>
        <begin position="1363"/>
        <end position="1373"/>
    </location>
</feature>
<feature type="disulfide bond" evidence="11">
    <location>
        <begin position="1117"/>
        <end position="1178"/>
    </location>
</feature>
<feature type="domain" description="SRCR" evidence="12">
    <location>
        <begin position="1622"/>
        <end position="1722"/>
    </location>
</feature>
<feature type="disulfide bond" evidence="11">
    <location>
        <begin position="1473"/>
        <end position="1483"/>
    </location>
</feature>
<feature type="domain" description="SRCR" evidence="12">
    <location>
        <begin position="1404"/>
        <end position="1504"/>
    </location>
</feature>
<dbReference type="InterPro" id="IPR036772">
    <property type="entry name" value="SRCR-like_dom_sf"/>
</dbReference>
<feature type="disulfide bond" evidence="11">
    <location>
        <begin position="1043"/>
        <end position="1053"/>
    </location>
</feature>
<keyword evidence="14" id="KW-1185">Reference proteome</keyword>
<dbReference type="PROSITE" id="PS00420">
    <property type="entry name" value="SRCR_1"/>
    <property type="match status" value="15"/>
</dbReference>
<dbReference type="OrthoDB" id="536948at2759"/>
<feature type="domain" description="SRCR" evidence="12">
    <location>
        <begin position="1845"/>
        <end position="1945"/>
    </location>
</feature>
<dbReference type="PROSITE" id="PS50287">
    <property type="entry name" value="SRCR_2"/>
    <property type="match status" value="18"/>
</dbReference>
<dbReference type="Proteomes" id="UP000567872">
    <property type="component" value="Unassembled WGS sequence"/>
</dbReference>
<feature type="disulfide bond" evidence="11">
    <location>
        <begin position="1012"/>
        <end position="1073"/>
    </location>
</feature>
<feature type="disulfide bond" evidence="11">
    <location>
        <begin position="467"/>
        <end position="528"/>
    </location>
</feature>
<feature type="disulfide bond" evidence="11">
    <location>
        <begin position="1757"/>
        <end position="1821"/>
    </location>
</feature>
<dbReference type="FunFam" id="3.10.250.10:FF:000006">
    <property type="entry name" value="neurotrypsin isoform X2"/>
    <property type="match status" value="4"/>
</dbReference>
<feature type="disulfide bond" evidence="11">
    <location>
        <begin position="183"/>
        <end position="193"/>
    </location>
</feature>
<evidence type="ECO:0000256" key="4">
    <source>
        <dbReference type="ARBA" id="ARBA00022737"/>
    </source>
</evidence>
<dbReference type="PRINTS" id="PR00258">
    <property type="entry name" value="SPERACTRCPTR"/>
</dbReference>
<feature type="domain" description="SRCR" evidence="12">
    <location>
        <begin position="429"/>
        <end position="529"/>
    </location>
</feature>
<dbReference type="FunFam" id="3.10.250.10:FF:000002">
    <property type="entry name" value="Scavenger receptor cysteine-rich type 1 protein M130"/>
    <property type="match status" value="1"/>
</dbReference>